<evidence type="ECO:0000313" key="1">
    <source>
        <dbReference type="EMBL" id="GEW78246.1"/>
    </source>
</evidence>
<organism evidence="1">
    <name type="scientific">Tanacetum cinerariifolium</name>
    <name type="common">Dalmatian daisy</name>
    <name type="synonym">Chrysanthemum cinerariifolium</name>
    <dbReference type="NCBI Taxonomy" id="118510"/>
    <lineage>
        <taxon>Eukaryota</taxon>
        <taxon>Viridiplantae</taxon>
        <taxon>Streptophyta</taxon>
        <taxon>Embryophyta</taxon>
        <taxon>Tracheophyta</taxon>
        <taxon>Spermatophyta</taxon>
        <taxon>Magnoliopsida</taxon>
        <taxon>eudicotyledons</taxon>
        <taxon>Gunneridae</taxon>
        <taxon>Pentapetalae</taxon>
        <taxon>asterids</taxon>
        <taxon>campanulids</taxon>
        <taxon>Asterales</taxon>
        <taxon>Asteraceae</taxon>
        <taxon>Asteroideae</taxon>
        <taxon>Anthemideae</taxon>
        <taxon>Anthemidinae</taxon>
        <taxon>Tanacetum</taxon>
    </lineage>
</organism>
<sequence>MISKLCSPIKMAYDKDVALVISHDGPKRQLFYMSQINKQSTHDVYSTIKILSVDSVTIDKQFDYGYLKEIVVRRADKKLYKFKEGDFPRLHLNDIKDMLLLHFQHKLFNLEGNEIVDLTVALRMFTRSLVIRKKS</sequence>
<protein>
    <submittedName>
        <fullName evidence="1">Uncharacterized protein</fullName>
    </submittedName>
</protein>
<comment type="caution">
    <text evidence="1">The sequence shown here is derived from an EMBL/GenBank/DDBJ whole genome shotgun (WGS) entry which is preliminary data.</text>
</comment>
<proteinExistence type="predicted"/>
<accession>A0A699GX05</accession>
<dbReference type="EMBL" id="BKCJ010073724">
    <property type="protein sequence ID" value="GEW78246.1"/>
    <property type="molecule type" value="Genomic_DNA"/>
</dbReference>
<reference evidence="1" key="1">
    <citation type="journal article" date="2019" name="Sci. Rep.">
        <title>Draft genome of Tanacetum cinerariifolium, the natural source of mosquito coil.</title>
        <authorList>
            <person name="Yamashiro T."/>
            <person name="Shiraishi A."/>
            <person name="Satake H."/>
            <person name="Nakayama K."/>
        </authorList>
    </citation>
    <scope>NUCLEOTIDE SEQUENCE</scope>
</reference>
<dbReference type="AlphaFoldDB" id="A0A699GX05"/>
<name>A0A699GX05_TANCI</name>
<gene>
    <name evidence="1" type="ORF">Tci_250222</name>
</gene>